<sequence>MSLIEGWLPPTRQNYELILNLWQFGYPVVGSLQWIISWYGMGKTSVQSPLNLPGRIAWFTMEVPGFLTMLYIMRTLPPMHGIDDLPWQNRVLCALFVIHYIYRAVIYPFVQPSMSPLHIAVWSMAVGFQLLNAISLGSWLAAYGPVTQDDWSAQSSIFQFVFGIAVFYVGLAANFFHDDELREIRRAEKLRQEYVQEQQARKQGISPKAVTVEKHYQIPQAGLFRYMLFPHYFCEWVEWAGFYVAAGLSCAPARAFLLNEIFSMLPRAVRGKAWYIERFGVEKVGKKWAVIPGVW</sequence>
<organism evidence="8 9">
    <name type="scientific">Stachybotrys elegans</name>
    <dbReference type="NCBI Taxonomy" id="80388"/>
    <lineage>
        <taxon>Eukaryota</taxon>
        <taxon>Fungi</taxon>
        <taxon>Dikarya</taxon>
        <taxon>Ascomycota</taxon>
        <taxon>Pezizomycotina</taxon>
        <taxon>Sordariomycetes</taxon>
        <taxon>Hypocreomycetidae</taxon>
        <taxon>Hypocreales</taxon>
        <taxon>Stachybotryaceae</taxon>
        <taxon>Stachybotrys</taxon>
    </lineage>
</organism>
<dbReference type="PANTHER" id="PTHR10556:SF43">
    <property type="entry name" value="STEROID 5-ALPHA-REDUCTASE DET2"/>
    <property type="match status" value="1"/>
</dbReference>
<comment type="subcellular location">
    <subcellularLocation>
        <location evidence="1">Membrane</location>
        <topology evidence="1">Multi-pass membrane protein</topology>
    </subcellularLocation>
</comment>
<feature type="domain" description="3-oxo-5-alpha-steroid 4-dehydrogenase C-terminal" evidence="7">
    <location>
        <begin position="118"/>
        <end position="189"/>
    </location>
</feature>
<feature type="transmembrane region" description="Helical" evidence="6">
    <location>
        <begin position="20"/>
        <end position="40"/>
    </location>
</feature>
<comment type="caution">
    <text evidence="8">The sequence shown here is derived from an EMBL/GenBank/DDBJ whole genome shotgun (WGS) entry which is preliminary data.</text>
</comment>
<evidence type="ECO:0000256" key="4">
    <source>
        <dbReference type="ARBA" id="ARBA00022989"/>
    </source>
</evidence>
<comment type="similarity">
    <text evidence="2">Belongs to the steroid 5-alpha reductase family.</text>
</comment>
<dbReference type="GO" id="GO:0016020">
    <property type="term" value="C:membrane"/>
    <property type="evidence" value="ECO:0007669"/>
    <property type="project" value="UniProtKB-SubCell"/>
</dbReference>
<keyword evidence="3 6" id="KW-0812">Transmembrane</keyword>
<dbReference type="InterPro" id="IPR001104">
    <property type="entry name" value="3-oxo-5_a-steroid_4-DH_C"/>
</dbReference>
<dbReference type="OrthoDB" id="5788137at2759"/>
<keyword evidence="4 6" id="KW-1133">Transmembrane helix</keyword>
<evidence type="ECO:0000256" key="2">
    <source>
        <dbReference type="ARBA" id="ARBA00007742"/>
    </source>
</evidence>
<evidence type="ECO:0000256" key="5">
    <source>
        <dbReference type="ARBA" id="ARBA00023136"/>
    </source>
</evidence>
<dbReference type="InterPro" id="IPR016636">
    <property type="entry name" value="3-oxo-5-alpha-steroid_4-DH"/>
</dbReference>
<evidence type="ECO:0000256" key="6">
    <source>
        <dbReference type="SAM" id="Phobius"/>
    </source>
</evidence>
<dbReference type="Proteomes" id="UP000813444">
    <property type="component" value="Unassembled WGS sequence"/>
</dbReference>
<dbReference type="PANTHER" id="PTHR10556">
    <property type="entry name" value="3-OXO-5-ALPHA-STEROID 4-DEHYDROGENASE"/>
    <property type="match status" value="1"/>
</dbReference>
<feature type="transmembrane region" description="Helical" evidence="6">
    <location>
        <begin position="52"/>
        <end position="72"/>
    </location>
</feature>
<dbReference type="InterPro" id="IPR039357">
    <property type="entry name" value="SRD5A/TECR"/>
</dbReference>
<name>A0A8K0WT33_9HYPO</name>
<dbReference type="GO" id="GO:0008202">
    <property type="term" value="P:steroid metabolic process"/>
    <property type="evidence" value="ECO:0007669"/>
    <property type="project" value="InterPro"/>
</dbReference>
<feature type="transmembrane region" description="Helical" evidence="6">
    <location>
        <begin position="156"/>
        <end position="176"/>
    </location>
</feature>
<dbReference type="PIRSF" id="PIRSF015596">
    <property type="entry name" value="5_alpha-SR2"/>
    <property type="match status" value="1"/>
</dbReference>
<reference evidence="8" key="1">
    <citation type="journal article" date="2021" name="Nat. Commun.">
        <title>Genetic determinants of endophytism in the Arabidopsis root mycobiome.</title>
        <authorList>
            <person name="Mesny F."/>
            <person name="Miyauchi S."/>
            <person name="Thiergart T."/>
            <person name="Pickel B."/>
            <person name="Atanasova L."/>
            <person name="Karlsson M."/>
            <person name="Huettel B."/>
            <person name="Barry K.W."/>
            <person name="Haridas S."/>
            <person name="Chen C."/>
            <person name="Bauer D."/>
            <person name="Andreopoulos W."/>
            <person name="Pangilinan J."/>
            <person name="LaButti K."/>
            <person name="Riley R."/>
            <person name="Lipzen A."/>
            <person name="Clum A."/>
            <person name="Drula E."/>
            <person name="Henrissat B."/>
            <person name="Kohler A."/>
            <person name="Grigoriev I.V."/>
            <person name="Martin F.M."/>
            <person name="Hacquard S."/>
        </authorList>
    </citation>
    <scope>NUCLEOTIDE SEQUENCE</scope>
    <source>
        <strain evidence="8">MPI-CAGE-CH-0235</strain>
    </source>
</reference>
<evidence type="ECO:0000313" key="9">
    <source>
        <dbReference type="Proteomes" id="UP000813444"/>
    </source>
</evidence>
<keyword evidence="9" id="KW-1185">Reference proteome</keyword>
<dbReference type="GO" id="GO:0003865">
    <property type="term" value="F:3-oxo-5-alpha-steroid 4-dehydrogenase activity"/>
    <property type="evidence" value="ECO:0007669"/>
    <property type="project" value="InterPro"/>
</dbReference>
<dbReference type="Pfam" id="PF02544">
    <property type="entry name" value="Steroid_dh"/>
    <property type="match status" value="2"/>
</dbReference>
<feature type="transmembrane region" description="Helical" evidence="6">
    <location>
        <begin position="87"/>
        <end position="107"/>
    </location>
</feature>
<feature type="domain" description="3-oxo-5-alpha-steroid 4-dehydrogenase C-terminal" evidence="7">
    <location>
        <begin position="213"/>
        <end position="295"/>
    </location>
</feature>
<evidence type="ECO:0000259" key="7">
    <source>
        <dbReference type="Pfam" id="PF02544"/>
    </source>
</evidence>
<dbReference type="PROSITE" id="PS50244">
    <property type="entry name" value="S5A_REDUCTASE"/>
    <property type="match status" value="1"/>
</dbReference>
<evidence type="ECO:0000256" key="3">
    <source>
        <dbReference type="ARBA" id="ARBA00022692"/>
    </source>
</evidence>
<protein>
    <recommendedName>
        <fullName evidence="7">3-oxo-5-alpha-steroid 4-dehydrogenase C-terminal domain-containing protein</fullName>
    </recommendedName>
</protein>
<evidence type="ECO:0000256" key="1">
    <source>
        <dbReference type="ARBA" id="ARBA00004141"/>
    </source>
</evidence>
<accession>A0A8K0WT33</accession>
<keyword evidence="5 6" id="KW-0472">Membrane</keyword>
<evidence type="ECO:0000313" key="8">
    <source>
        <dbReference type="EMBL" id="KAH7320751.1"/>
    </source>
</evidence>
<feature type="transmembrane region" description="Helical" evidence="6">
    <location>
        <begin position="119"/>
        <end position="144"/>
    </location>
</feature>
<dbReference type="EMBL" id="JAGPNK010000005">
    <property type="protein sequence ID" value="KAH7320751.1"/>
    <property type="molecule type" value="Genomic_DNA"/>
</dbReference>
<proteinExistence type="inferred from homology"/>
<gene>
    <name evidence="8" type="ORF">B0I35DRAFT_351366</name>
</gene>
<dbReference type="AlphaFoldDB" id="A0A8K0WT33"/>